<protein>
    <recommendedName>
        <fullName evidence="2">Antitoxin</fullName>
    </recommendedName>
</protein>
<evidence type="ECO:0000256" key="1">
    <source>
        <dbReference type="ARBA" id="ARBA00009981"/>
    </source>
</evidence>
<dbReference type="Pfam" id="PF02604">
    <property type="entry name" value="PhdYeFM_antitox"/>
    <property type="match status" value="1"/>
</dbReference>
<dbReference type="InterPro" id="IPR036165">
    <property type="entry name" value="YefM-like_sf"/>
</dbReference>
<dbReference type="NCBIfam" id="TIGR01552">
    <property type="entry name" value="phd_fam"/>
    <property type="match status" value="1"/>
</dbReference>
<dbReference type="RefSeq" id="WP_158103137.1">
    <property type="nucleotide sequence ID" value="NZ_JAKKZF010000111.1"/>
</dbReference>
<sequence length="106" mass="11686">MSERPTVHRNQIAEARNVLGEVIARARFAGEPTILVNRGKEAAVIVSHDFYEQALRDRALIEALEQRAEEELAGEKSDTRIKGGYLRAALGTAREDVNAALNITES</sequence>
<dbReference type="SUPFAM" id="SSF143120">
    <property type="entry name" value="YefM-like"/>
    <property type="match status" value="1"/>
</dbReference>
<keyword evidence="4" id="KW-1185">Reference proteome</keyword>
<evidence type="ECO:0000313" key="3">
    <source>
        <dbReference type="EMBL" id="MCG0066515.1"/>
    </source>
</evidence>
<comment type="caution">
    <text evidence="3">The sequence shown here is derived from an EMBL/GenBank/DDBJ whole genome shotgun (WGS) entry which is preliminary data.</text>
</comment>
<dbReference type="InterPro" id="IPR006442">
    <property type="entry name" value="Antitoxin_Phd/YefM"/>
</dbReference>
<reference evidence="3 4" key="1">
    <citation type="submission" date="2022-01" db="EMBL/GenBank/DDBJ databases">
        <title>Draft Genome Sequences of Seven Type Strains of the Genus Streptomyces.</title>
        <authorList>
            <person name="Aziz S."/>
            <person name="Coretto E."/>
            <person name="Chronakova A."/>
            <person name="Sproer C."/>
            <person name="Huber K."/>
            <person name="Nouioui I."/>
            <person name="Gross H."/>
        </authorList>
    </citation>
    <scope>NUCLEOTIDE SEQUENCE [LARGE SCALE GENOMIC DNA]</scope>
    <source>
        <strain evidence="3 4">DSM 41685</strain>
    </source>
</reference>
<comment type="similarity">
    <text evidence="1 2">Belongs to the phD/YefM antitoxin family.</text>
</comment>
<comment type="function">
    <text evidence="2">Antitoxin component of a type II toxin-antitoxin (TA) system.</text>
</comment>
<evidence type="ECO:0000256" key="2">
    <source>
        <dbReference type="RuleBase" id="RU362080"/>
    </source>
</evidence>
<dbReference type="Proteomes" id="UP001299012">
    <property type="component" value="Unassembled WGS sequence"/>
</dbReference>
<evidence type="ECO:0000313" key="4">
    <source>
        <dbReference type="Proteomes" id="UP001299012"/>
    </source>
</evidence>
<name>A0ABS9JLS0_9ACTN</name>
<proteinExistence type="inferred from homology"/>
<dbReference type="EMBL" id="JAKKZF010000111">
    <property type="protein sequence ID" value="MCG0066515.1"/>
    <property type="molecule type" value="Genomic_DNA"/>
</dbReference>
<accession>A0ABS9JLS0</accession>
<dbReference type="Gene3D" id="3.40.1620.10">
    <property type="entry name" value="YefM-like domain"/>
    <property type="match status" value="1"/>
</dbReference>
<organism evidence="3 4">
    <name type="scientific">Streptomyces tricolor</name>
    <dbReference type="NCBI Taxonomy" id="68277"/>
    <lineage>
        <taxon>Bacteria</taxon>
        <taxon>Bacillati</taxon>
        <taxon>Actinomycetota</taxon>
        <taxon>Actinomycetes</taxon>
        <taxon>Kitasatosporales</taxon>
        <taxon>Streptomycetaceae</taxon>
        <taxon>Streptomyces</taxon>
        <taxon>Streptomyces violaceoruber group</taxon>
    </lineage>
</organism>
<gene>
    <name evidence="3" type="ORF">L0F81_25070</name>
</gene>